<reference evidence="1 2" key="1">
    <citation type="submission" date="2020-04" db="EMBL/GenBank/DDBJ databases">
        <title>Perkinsus chesapeaki whole genome sequence.</title>
        <authorList>
            <person name="Bogema D.R."/>
        </authorList>
    </citation>
    <scope>NUCLEOTIDE SEQUENCE [LARGE SCALE GENOMIC DNA]</scope>
    <source>
        <strain evidence="1">ATCC PRA-425</strain>
    </source>
</reference>
<dbReference type="AlphaFoldDB" id="A0A7J6MYR8"/>
<accession>A0A7J6MYR8</accession>
<gene>
    <name evidence="1" type="ORF">FOL47_005165</name>
</gene>
<dbReference type="EMBL" id="JAAPAO010000029">
    <property type="protein sequence ID" value="KAF4676745.1"/>
    <property type="molecule type" value="Genomic_DNA"/>
</dbReference>
<protein>
    <submittedName>
        <fullName evidence="1">Uncharacterized protein</fullName>
    </submittedName>
</protein>
<sequence>MIYVGYMIYDNYMIYDSLSDISHYVKNDRPELRSCHLPPDDATGVLKENVKDVAETAAVLFDPDVPSYERWSSVVVYEEGAEGRPKIRCSNEREEMDNFVASDIMMLRRFDLELMLALRSDTLFEEII</sequence>
<keyword evidence="2" id="KW-1185">Reference proteome</keyword>
<name>A0A7J6MYR8_PERCH</name>
<comment type="caution">
    <text evidence="1">The sequence shown here is derived from an EMBL/GenBank/DDBJ whole genome shotgun (WGS) entry which is preliminary data.</text>
</comment>
<evidence type="ECO:0000313" key="1">
    <source>
        <dbReference type="EMBL" id="KAF4676745.1"/>
    </source>
</evidence>
<organism evidence="1 2">
    <name type="scientific">Perkinsus chesapeaki</name>
    <name type="common">Clam parasite</name>
    <name type="synonym">Perkinsus andrewsi</name>
    <dbReference type="NCBI Taxonomy" id="330153"/>
    <lineage>
        <taxon>Eukaryota</taxon>
        <taxon>Sar</taxon>
        <taxon>Alveolata</taxon>
        <taxon>Perkinsozoa</taxon>
        <taxon>Perkinsea</taxon>
        <taxon>Perkinsida</taxon>
        <taxon>Perkinsidae</taxon>
        <taxon>Perkinsus</taxon>
    </lineage>
</organism>
<dbReference type="Proteomes" id="UP000591131">
    <property type="component" value="Unassembled WGS sequence"/>
</dbReference>
<proteinExistence type="predicted"/>
<evidence type="ECO:0000313" key="2">
    <source>
        <dbReference type="Proteomes" id="UP000591131"/>
    </source>
</evidence>